<dbReference type="EnsemblPlants" id="Kaladp0096s0021.1.v1.1">
    <property type="protein sequence ID" value="Kaladp0096s0021.1.v1.1"/>
    <property type="gene ID" value="Kaladp0096s0021.v1.1"/>
</dbReference>
<dbReference type="InterPro" id="IPR053090">
    <property type="entry name" value="Centromere_KNL-2_homolog"/>
</dbReference>
<dbReference type="Proteomes" id="UP000594263">
    <property type="component" value="Unplaced"/>
</dbReference>
<keyword evidence="4" id="KW-1185">Reference proteome</keyword>
<dbReference type="PANTHER" id="PTHR35311:SF1">
    <property type="entry name" value="PROTEIN EMBRYO DEFECTIVE 1674"/>
    <property type="match status" value="1"/>
</dbReference>
<evidence type="ECO:0000313" key="3">
    <source>
        <dbReference type="EnsemblPlants" id="Kaladp0096s0021.1.v1.1"/>
    </source>
</evidence>
<evidence type="ECO:0000313" key="4">
    <source>
        <dbReference type="Proteomes" id="UP000594263"/>
    </source>
</evidence>
<feature type="domain" description="SANTA" evidence="2">
    <location>
        <begin position="36"/>
        <end position="126"/>
    </location>
</feature>
<dbReference type="PANTHER" id="PTHR35311">
    <property type="entry name" value="KINETOCHORE-ASSOCIATED PROTEIN KNL-2 HOMOLOG"/>
    <property type="match status" value="1"/>
</dbReference>
<dbReference type="AlphaFoldDB" id="A0A7N0V143"/>
<reference evidence="3" key="1">
    <citation type="submission" date="2021-01" db="UniProtKB">
        <authorList>
            <consortium name="EnsemblPlants"/>
        </authorList>
    </citation>
    <scope>IDENTIFICATION</scope>
</reference>
<evidence type="ECO:0000256" key="1">
    <source>
        <dbReference type="SAM" id="MobiDB-lite"/>
    </source>
</evidence>
<organism evidence="3 4">
    <name type="scientific">Kalanchoe fedtschenkoi</name>
    <name type="common">Lavender scallops</name>
    <name type="synonym">South American air plant</name>
    <dbReference type="NCBI Taxonomy" id="63787"/>
    <lineage>
        <taxon>Eukaryota</taxon>
        <taxon>Viridiplantae</taxon>
        <taxon>Streptophyta</taxon>
        <taxon>Embryophyta</taxon>
        <taxon>Tracheophyta</taxon>
        <taxon>Spermatophyta</taxon>
        <taxon>Magnoliopsida</taxon>
        <taxon>eudicotyledons</taxon>
        <taxon>Gunneridae</taxon>
        <taxon>Pentapetalae</taxon>
        <taxon>Saxifragales</taxon>
        <taxon>Crassulaceae</taxon>
        <taxon>Kalanchoe</taxon>
    </lineage>
</organism>
<feature type="compositionally biased region" description="Basic and acidic residues" evidence="1">
    <location>
        <begin position="230"/>
        <end position="251"/>
    </location>
</feature>
<dbReference type="Pfam" id="PF09133">
    <property type="entry name" value="SANTA"/>
    <property type="match status" value="1"/>
</dbReference>
<evidence type="ECO:0000259" key="2">
    <source>
        <dbReference type="Pfam" id="PF09133"/>
    </source>
</evidence>
<name>A0A7N0V143_KALFE</name>
<dbReference type="InterPro" id="IPR015216">
    <property type="entry name" value="SANTA"/>
</dbReference>
<accession>A0A7N0V143</accession>
<dbReference type="Gramene" id="Kaladp0096s0021.1.v1.1">
    <property type="protein sequence ID" value="Kaladp0096s0021.1.v1.1"/>
    <property type="gene ID" value="Kaladp0096s0021.v1.1"/>
</dbReference>
<feature type="region of interest" description="Disordered" evidence="1">
    <location>
        <begin position="223"/>
        <end position="251"/>
    </location>
</feature>
<protein>
    <recommendedName>
        <fullName evidence="2">SANTA domain-containing protein</fullName>
    </recommendedName>
</protein>
<sequence length="251" mass="27897">MATSSGRSKYGSILNCKTLTIRTAAASASSSSFRSVCLHRWWLAKPVNGQRGLAVAGFSSREGPSVRAFRSAAISKRHDATTVEAADGFRISIVGFIDEHQTHQNGFSLEVCSRFLFGFPYDWEEYVARGPTEVLSMSTKDAAKDTIKTHSRNSHHESDWFTLTVKATDDLFKCLSEMGYNESSSPEHNDKKLSKVANMHANKSRPTNSDASLLHLLYEENSVDGNSKINGDKPVQDRRITRSMTEVKTRK</sequence>
<proteinExistence type="predicted"/>